<dbReference type="EMBL" id="CAUOFW020000987">
    <property type="protein sequence ID" value="CAK9139778.1"/>
    <property type="molecule type" value="Genomic_DNA"/>
</dbReference>
<keyword evidence="2" id="KW-1185">Reference proteome</keyword>
<sequence>MHQGVATKVASEDKKPIVEVVGEDRKPVAEVADEDREPWVIKLIMGCAQHSPSLRWCPMRSYDHSALLKITLTFVELGLPLLRADLAR</sequence>
<gene>
    <name evidence="1" type="ORF">ILEXP_LOCUS7180</name>
</gene>
<proteinExistence type="predicted"/>
<dbReference type="AlphaFoldDB" id="A0ABC8R4R3"/>
<organism evidence="1 2">
    <name type="scientific">Ilex paraguariensis</name>
    <name type="common">yerba mate</name>
    <dbReference type="NCBI Taxonomy" id="185542"/>
    <lineage>
        <taxon>Eukaryota</taxon>
        <taxon>Viridiplantae</taxon>
        <taxon>Streptophyta</taxon>
        <taxon>Embryophyta</taxon>
        <taxon>Tracheophyta</taxon>
        <taxon>Spermatophyta</taxon>
        <taxon>Magnoliopsida</taxon>
        <taxon>eudicotyledons</taxon>
        <taxon>Gunneridae</taxon>
        <taxon>Pentapetalae</taxon>
        <taxon>asterids</taxon>
        <taxon>campanulids</taxon>
        <taxon>Aquifoliales</taxon>
        <taxon>Aquifoliaceae</taxon>
        <taxon>Ilex</taxon>
    </lineage>
</organism>
<accession>A0ABC8R4R3</accession>
<comment type="caution">
    <text evidence="1">The sequence shown here is derived from an EMBL/GenBank/DDBJ whole genome shotgun (WGS) entry which is preliminary data.</text>
</comment>
<protein>
    <submittedName>
        <fullName evidence="1">Uncharacterized protein</fullName>
    </submittedName>
</protein>
<evidence type="ECO:0000313" key="2">
    <source>
        <dbReference type="Proteomes" id="UP001642360"/>
    </source>
</evidence>
<reference evidence="1 2" key="1">
    <citation type="submission" date="2024-02" db="EMBL/GenBank/DDBJ databases">
        <authorList>
            <person name="Vignale AGUSTIN F."/>
            <person name="Sosa J E."/>
            <person name="Modenutti C."/>
        </authorList>
    </citation>
    <scope>NUCLEOTIDE SEQUENCE [LARGE SCALE GENOMIC DNA]</scope>
</reference>
<evidence type="ECO:0000313" key="1">
    <source>
        <dbReference type="EMBL" id="CAK9139778.1"/>
    </source>
</evidence>
<name>A0ABC8R4R3_9AQUA</name>
<dbReference type="Proteomes" id="UP001642360">
    <property type="component" value="Unassembled WGS sequence"/>
</dbReference>